<name>A0A6P2V1F0_9BURK</name>
<evidence type="ECO:0000313" key="3">
    <source>
        <dbReference type="EMBL" id="VWC74943.1"/>
    </source>
</evidence>
<gene>
    <name evidence="3" type="ORF">BCO71171_00059</name>
</gene>
<proteinExistence type="predicted"/>
<dbReference type="EMBL" id="CABVQT010000001">
    <property type="protein sequence ID" value="VWC74943.1"/>
    <property type="molecule type" value="Genomic_DNA"/>
</dbReference>
<organism evidence="3 4">
    <name type="scientific">Burkholderia contaminans</name>
    <dbReference type="NCBI Taxonomy" id="488447"/>
    <lineage>
        <taxon>Bacteria</taxon>
        <taxon>Pseudomonadati</taxon>
        <taxon>Pseudomonadota</taxon>
        <taxon>Betaproteobacteria</taxon>
        <taxon>Burkholderiales</taxon>
        <taxon>Burkholderiaceae</taxon>
        <taxon>Burkholderia</taxon>
        <taxon>Burkholderia cepacia complex</taxon>
    </lineage>
</organism>
<protein>
    <submittedName>
        <fullName evidence="3">Uncharacterized protein</fullName>
    </submittedName>
</protein>
<evidence type="ECO:0000313" key="4">
    <source>
        <dbReference type="Proteomes" id="UP000494182"/>
    </source>
</evidence>
<feature type="region of interest" description="Disordered" evidence="1">
    <location>
        <begin position="1"/>
        <end position="21"/>
    </location>
</feature>
<sequence>MTSIGKQRYEPSATADVPAAKNEARRRSMRQALAVALLVLGIASICVGLYSLIQAFNAIDFPMASKIWLTRALTAMVVGWICLHIGSKRIESL</sequence>
<evidence type="ECO:0000256" key="2">
    <source>
        <dbReference type="SAM" id="Phobius"/>
    </source>
</evidence>
<reference evidence="3 4" key="1">
    <citation type="submission" date="2019-09" db="EMBL/GenBank/DDBJ databases">
        <authorList>
            <person name="Depoorter E."/>
        </authorList>
    </citation>
    <scope>NUCLEOTIDE SEQUENCE [LARGE SCALE GENOMIC DNA]</scope>
    <source>
        <strain evidence="3">R-71171</strain>
    </source>
</reference>
<keyword evidence="2" id="KW-0812">Transmembrane</keyword>
<keyword evidence="2" id="KW-0472">Membrane</keyword>
<feature type="transmembrane region" description="Helical" evidence="2">
    <location>
        <begin position="32"/>
        <end position="56"/>
    </location>
</feature>
<feature type="transmembrane region" description="Helical" evidence="2">
    <location>
        <begin position="68"/>
        <end position="86"/>
    </location>
</feature>
<dbReference type="Proteomes" id="UP000494182">
    <property type="component" value="Unassembled WGS sequence"/>
</dbReference>
<keyword evidence="2" id="KW-1133">Transmembrane helix</keyword>
<accession>A0A6P2V1F0</accession>
<evidence type="ECO:0000256" key="1">
    <source>
        <dbReference type="SAM" id="MobiDB-lite"/>
    </source>
</evidence>
<dbReference type="RefSeq" id="WP_254600113.1">
    <property type="nucleotide sequence ID" value="NZ_CABVQT010000001.1"/>
</dbReference>
<dbReference type="AlphaFoldDB" id="A0A6P2V1F0"/>